<feature type="compositionally biased region" description="Polar residues" evidence="1">
    <location>
        <begin position="63"/>
        <end position="72"/>
    </location>
</feature>
<evidence type="ECO:0000313" key="3">
    <source>
        <dbReference type="Proteomes" id="UP000324748"/>
    </source>
</evidence>
<feature type="compositionally biased region" description="Basic residues" evidence="1">
    <location>
        <begin position="43"/>
        <end position="53"/>
    </location>
</feature>
<feature type="compositionally biased region" description="Low complexity" evidence="1">
    <location>
        <begin position="20"/>
        <end position="34"/>
    </location>
</feature>
<proteinExistence type="predicted"/>
<protein>
    <submittedName>
        <fullName evidence="2">Uncharacterized protein</fullName>
    </submittedName>
</protein>
<accession>A0A5B0LY59</accession>
<comment type="caution">
    <text evidence="2">The sequence shown here is derived from an EMBL/GenBank/DDBJ whole genome shotgun (WGS) entry which is preliminary data.</text>
</comment>
<gene>
    <name evidence="2" type="ORF">PGT21_022892</name>
</gene>
<dbReference type="AlphaFoldDB" id="A0A5B0LY59"/>
<evidence type="ECO:0000313" key="2">
    <source>
        <dbReference type="EMBL" id="KAA1069385.1"/>
    </source>
</evidence>
<dbReference type="EMBL" id="VSWC01000183">
    <property type="protein sequence ID" value="KAA1069385.1"/>
    <property type="molecule type" value="Genomic_DNA"/>
</dbReference>
<sequence>MLSFQAVDPALLPALLAPASSVSSLNPTSSVPPLNTIPSNTTTKKKRTRRTKKQMALARDNDITNNGETASQKKCKTSQP</sequence>
<reference evidence="2 3" key="1">
    <citation type="submission" date="2019-05" db="EMBL/GenBank/DDBJ databases">
        <title>Emergence of the Ug99 lineage of the wheat stem rust pathogen through somatic hybridization.</title>
        <authorList>
            <person name="Li F."/>
            <person name="Upadhyaya N.M."/>
            <person name="Sperschneider J."/>
            <person name="Matny O."/>
            <person name="Nguyen-Phuc H."/>
            <person name="Mago R."/>
            <person name="Raley C."/>
            <person name="Miller M.E."/>
            <person name="Silverstein K.A.T."/>
            <person name="Henningsen E."/>
            <person name="Hirsch C.D."/>
            <person name="Visser B."/>
            <person name="Pretorius Z.A."/>
            <person name="Steffenson B.J."/>
            <person name="Schwessinger B."/>
            <person name="Dodds P.N."/>
            <person name="Figueroa M."/>
        </authorList>
    </citation>
    <scope>NUCLEOTIDE SEQUENCE [LARGE SCALE GENOMIC DNA]</scope>
    <source>
        <strain evidence="2">21-0</strain>
    </source>
</reference>
<feature type="region of interest" description="Disordered" evidence="1">
    <location>
        <begin position="20"/>
        <end position="80"/>
    </location>
</feature>
<dbReference type="Proteomes" id="UP000324748">
    <property type="component" value="Unassembled WGS sequence"/>
</dbReference>
<name>A0A5B0LY59_PUCGR</name>
<keyword evidence="3" id="KW-1185">Reference proteome</keyword>
<evidence type="ECO:0000256" key="1">
    <source>
        <dbReference type="SAM" id="MobiDB-lite"/>
    </source>
</evidence>
<organism evidence="2 3">
    <name type="scientific">Puccinia graminis f. sp. tritici</name>
    <dbReference type="NCBI Taxonomy" id="56615"/>
    <lineage>
        <taxon>Eukaryota</taxon>
        <taxon>Fungi</taxon>
        <taxon>Dikarya</taxon>
        <taxon>Basidiomycota</taxon>
        <taxon>Pucciniomycotina</taxon>
        <taxon>Pucciniomycetes</taxon>
        <taxon>Pucciniales</taxon>
        <taxon>Pucciniaceae</taxon>
        <taxon>Puccinia</taxon>
    </lineage>
</organism>